<protein>
    <submittedName>
        <fullName evidence="1">Uncharacterized protein</fullName>
    </submittedName>
</protein>
<name>A0A077N0W0_XENBV</name>
<reference evidence="1" key="1">
    <citation type="submission" date="2013-07" db="EMBL/GenBank/DDBJ databases">
        <title>Sub-species coevolution in mutualistic symbiosis.</title>
        <authorList>
            <person name="Murfin K."/>
            <person name="Klassen J."/>
            <person name="Lee M."/>
            <person name="Forst S."/>
            <person name="Stock P."/>
            <person name="Goodrich-Blair H."/>
        </authorList>
    </citation>
    <scope>NUCLEOTIDE SEQUENCE [LARGE SCALE GENOMIC DNA]</scope>
    <source>
        <strain evidence="1">Puntauvense</strain>
    </source>
</reference>
<dbReference type="HOGENOM" id="CLU_3174866_0_0_6"/>
<sequence>MSDFEFYSWITPVLGGFWFMLHGTWIDFLYGFSCWGISAAWMWWRIR</sequence>
<evidence type="ECO:0000313" key="1">
    <source>
        <dbReference type="EMBL" id="CDG95701.1"/>
    </source>
</evidence>
<organism evidence="1 2">
    <name type="scientific">Xenorhabdus bovienii str. puntauvense</name>
    <dbReference type="NCBI Taxonomy" id="1398201"/>
    <lineage>
        <taxon>Bacteria</taxon>
        <taxon>Pseudomonadati</taxon>
        <taxon>Pseudomonadota</taxon>
        <taxon>Gammaproteobacteria</taxon>
        <taxon>Enterobacterales</taxon>
        <taxon>Morganellaceae</taxon>
        <taxon>Xenorhabdus</taxon>
    </lineage>
</organism>
<evidence type="ECO:0000313" key="2">
    <source>
        <dbReference type="Proteomes" id="UP000028511"/>
    </source>
</evidence>
<accession>A0A077N0W0</accession>
<gene>
    <name evidence="1" type="ORF">XBP1_150013</name>
</gene>
<dbReference type="EMBL" id="CBSW010000057">
    <property type="protein sequence ID" value="CDG95701.1"/>
    <property type="molecule type" value="Genomic_DNA"/>
</dbReference>
<dbReference type="Proteomes" id="UP000028511">
    <property type="component" value="Unassembled WGS sequence"/>
</dbReference>
<dbReference type="AlphaFoldDB" id="A0A077N0W0"/>
<comment type="caution">
    <text evidence="1">The sequence shown here is derived from an EMBL/GenBank/DDBJ whole genome shotgun (WGS) entry which is preliminary data.</text>
</comment>
<proteinExistence type="predicted"/>